<evidence type="ECO:0000256" key="2">
    <source>
        <dbReference type="ARBA" id="ARBA00022723"/>
    </source>
</evidence>
<keyword evidence="2" id="KW-0479">Metal-binding</keyword>
<dbReference type="SUPFAM" id="SSF49503">
    <property type="entry name" value="Cupredoxins"/>
    <property type="match status" value="3"/>
</dbReference>
<keyword evidence="8" id="KW-1185">Reference proteome</keyword>
<dbReference type="InterPro" id="IPR002355">
    <property type="entry name" value="Cu_oxidase_Cu_BS"/>
</dbReference>
<dbReference type="HOGENOM" id="CLU_009100_3_1_3"/>
<dbReference type="GO" id="GO:0005507">
    <property type="term" value="F:copper ion binding"/>
    <property type="evidence" value="ECO:0007669"/>
    <property type="project" value="InterPro"/>
</dbReference>
<dbReference type="PROSITE" id="PS00079">
    <property type="entry name" value="MULTICOPPER_OXIDASE1"/>
    <property type="match status" value="1"/>
</dbReference>
<dbReference type="Pfam" id="PF07731">
    <property type="entry name" value="Cu-oxidase_2"/>
    <property type="match status" value="1"/>
</dbReference>
<evidence type="ECO:0000313" key="7">
    <source>
        <dbReference type="EMBL" id="AFZ11683.1"/>
    </source>
</evidence>
<dbReference type="Gene3D" id="2.60.40.420">
    <property type="entry name" value="Cupredoxins - blue copper proteins"/>
    <property type="match status" value="3"/>
</dbReference>
<evidence type="ECO:0000313" key="8">
    <source>
        <dbReference type="Proteomes" id="UP000010472"/>
    </source>
</evidence>
<evidence type="ECO:0000256" key="1">
    <source>
        <dbReference type="ARBA" id="ARBA00010609"/>
    </source>
</evidence>
<reference evidence="7 8" key="1">
    <citation type="submission" date="2012-06" db="EMBL/GenBank/DDBJ databases">
        <title>Finished chromosome of genome of Crinalium epipsammum PCC 9333.</title>
        <authorList>
            <consortium name="US DOE Joint Genome Institute"/>
            <person name="Gugger M."/>
            <person name="Coursin T."/>
            <person name="Rippka R."/>
            <person name="Tandeau De Marsac N."/>
            <person name="Huntemann M."/>
            <person name="Wei C.-L."/>
            <person name="Han J."/>
            <person name="Detter J.C."/>
            <person name="Han C."/>
            <person name="Tapia R."/>
            <person name="Davenport K."/>
            <person name="Daligault H."/>
            <person name="Erkkila T."/>
            <person name="Gu W."/>
            <person name="Munk A.C.C."/>
            <person name="Teshima H."/>
            <person name="Xu Y."/>
            <person name="Chain P."/>
            <person name="Chen A."/>
            <person name="Krypides N."/>
            <person name="Mavromatis K."/>
            <person name="Markowitz V."/>
            <person name="Szeto E."/>
            <person name="Ivanova N."/>
            <person name="Mikhailova N."/>
            <person name="Ovchinnikova G."/>
            <person name="Pagani I."/>
            <person name="Pati A."/>
            <person name="Goodwin L."/>
            <person name="Peters L."/>
            <person name="Pitluck S."/>
            <person name="Woyke T."/>
            <person name="Kerfeld C."/>
        </authorList>
    </citation>
    <scope>NUCLEOTIDE SEQUENCE [LARGE SCALE GENOMIC DNA]</scope>
    <source>
        <strain evidence="7 8">PCC 9333</strain>
    </source>
</reference>
<dbReference type="CDD" id="cd13900">
    <property type="entry name" value="CuRO_3_Tth-MCO_like"/>
    <property type="match status" value="1"/>
</dbReference>
<dbReference type="GO" id="GO:0016491">
    <property type="term" value="F:oxidoreductase activity"/>
    <property type="evidence" value="ECO:0007669"/>
    <property type="project" value="UniProtKB-KW"/>
</dbReference>
<evidence type="ECO:0000256" key="4">
    <source>
        <dbReference type="SAM" id="MobiDB-lite"/>
    </source>
</evidence>
<keyword evidence="3" id="KW-0560">Oxidoreductase</keyword>
<name>K9VUA0_9CYAN</name>
<dbReference type="PANTHER" id="PTHR48267:SF1">
    <property type="entry name" value="BILIRUBIN OXIDASE"/>
    <property type="match status" value="1"/>
</dbReference>
<evidence type="ECO:0000259" key="5">
    <source>
        <dbReference type="Pfam" id="PF00394"/>
    </source>
</evidence>
<organism evidence="7 8">
    <name type="scientific">Crinalium epipsammum PCC 9333</name>
    <dbReference type="NCBI Taxonomy" id="1173022"/>
    <lineage>
        <taxon>Bacteria</taxon>
        <taxon>Bacillati</taxon>
        <taxon>Cyanobacteriota</taxon>
        <taxon>Cyanophyceae</taxon>
        <taxon>Gomontiellales</taxon>
        <taxon>Gomontiellaceae</taxon>
        <taxon>Crinalium</taxon>
    </lineage>
</organism>
<dbReference type="InterPro" id="IPR011706">
    <property type="entry name" value="Cu-oxidase_C"/>
</dbReference>
<protein>
    <submittedName>
        <fullName evidence="7">Multicopper oxidase type 2</fullName>
    </submittedName>
</protein>
<comment type="similarity">
    <text evidence="1">Belongs to the multicopper oxidase family.</text>
</comment>
<dbReference type="InterPro" id="IPR001117">
    <property type="entry name" value="Cu-oxidase_2nd"/>
</dbReference>
<dbReference type="PROSITE" id="PS00080">
    <property type="entry name" value="MULTICOPPER_OXIDASE2"/>
    <property type="match status" value="1"/>
</dbReference>
<dbReference type="InterPro" id="IPR008972">
    <property type="entry name" value="Cupredoxin"/>
</dbReference>
<dbReference type="InterPro" id="IPR045087">
    <property type="entry name" value="Cu-oxidase_fam"/>
</dbReference>
<feature type="region of interest" description="Disordered" evidence="4">
    <location>
        <begin position="163"/>
        <end position="194"/>
    </location>
</feature>
<dbReference type="eggNOG" id="COG2132">
    <property type="taxonomic scope" value="Bacteria"/>
</dbReference>
<feature type="domain" description="Plastocyanin-like" evidence="6">
    <location>
        <begin position="533"/>
        <end position="677"/>
    </location>
</feature>
<feature type="domain" description="Plastocyanin-like" evidence="5">
    <location>
        <begin position="308"/>
        <end position="417"/>
    </location>
</feature>
<gene>
    <name evidence="7" type="ORF">Cri9333_0763</name>
</gene>
<sequence length="693" mass="76313">MALVGVFISFGMFTGKAAANDTSPLVNSCKLTISGQPFANPPFAYADEGPITLDATEGTINLDESYKGYLYGATYYEQDSSEPKTLEPTYNPPTIVVSPGKSIDLTLTNDLPVKVELDGQLPQTEQNLESVSQDTNLHYHGFNVSPLLGSDDVVMHVHSNVTPKLESGKIPVSPPGPTTPDSKSGTSDNLPGGIYPGDSYPGNKYGATTEYQMQVNLPEEHQSGLFWYHPHVHTVSNNQVRAGMSGGIIVKEIEQSYTFLDPAPGKGIKPTSTITPTTIQPTKLAITQQVMMFKDFNDVLNPNYNSQSPRPDCFTFNGTLNPKITIQPGEVQFWRIANIGADNYLNLALETNVETNPKFAENGGFYILARDSDVVNKPIKTQSVLLPPASRVELLVVGGEPGEEYTLVSALSSNLTKDQQQWVNQFNKKSYYLATVSVEQGNYVCYQSPDGSELTPDGSACKSGGETLNDYITSQTPAKIDKLLPKPSDLASYQECPQGEKDRTKCITPGKEYSDPLTQKRYFYFSNSTKPVKNVFTIKGYSSPHESPTGELYNENRIDKVSHLGDIEEWQVINTTGAPHAFHMHQLDFLVTQVTLKDDPGSTYDNYTINGQCQRNNDSTYTCPLKPQGYRDTMNLPPNSTTTIRIPFLNPFITGVFVYHCHILDHEDKGMMQNLKVIDPKEYKSTSGLGSNS</sequence>
<dbReference type="InterPro" id="IPR033138">
    <property type="entry name" value="Cu_oxidase_CS"/>
</dbReference>
<evidence type="ECO:0000256" key="3">
    <source>
        <dbReference type="ARBA" id="ARBA00023002"/>
    </source>
</evidence>
<evidence type="ECO:0000259" key="6">
    <source>
        <dbReference type="Pfam" id="PF07731"/>
    </source>
</evidence>
<dbReference type="STRING" id="1173022.Cri9333_0763"/>
<dbReference type="KEGG" id="cep:Cri9333_0763"/>
<dbReference type="AlphaFoldDB" id="K9VUA0"/>
<accession>K9VUA0</accession>
<dbReference type="Proteomes" id="UP000010472">
    <property type="component" value="Chromosome"/>
</dbReference>
<dbReference type="EMBL" id="CP003620">
    <property type="protein sequence ID" value="AFZ11683.1"/>
    <property type="molecule type" value="Genomic_DNA"/>
</dbReference>
<feature type="compositionally biased region" description="Polar residues" evidence="4">
    <location>
        <begin position="179"/>
        <end position="189"/>
    </location>
</feature>
<dbReference type="Pfam" id="PF00394">
    <property type="entry name" value="Cu-oxidase"/>
    <property type="match status" value="1"/>
</dbReference>
<dbReference type="PANTHER" id="PTHR48267">
    <property type="entry name" value="CUPREDOXIN SUPERFAMILY PROTEIN"/>
    <property type="match status" value="1"/>
</dbReference>
<proteinExistence type="inferred from homology"/>